<evidence type="ECO:0000313" key="1">
    <source>
        <dbReference type="EMBL" id="RNA03302.1"/>
    </source>
</evidence>
<sequence>MRTIYYLKNYLDCLSRSENKSVELSPPLWSFLLANCMQKKKSRSKDTLVIQCCYDTLNSPYFTTIYKSELFKSGSTFKEAWDKAANSLEAINARK</sequence>
<dbReference type="AlphaFoldDB" id="A0A3M7PVT6"/>
<reference evidence="1 2" key="1">
    <citation type="journal article" date="2018" name="Sci. Rep.">
        <title>Genomic signatures of local adaptation to the degree of environmental predictability in rotifers.</title>
        <authorList>
            <person name="Franch-Gras L."/>
            <person name="Hahn C."/>
            <person name="Garcia-Roger E.M."/>
            <person name="Carmona M.J."/>
            <person name="Serra M."/>
            <person name="Gomez A."/>
        </authorList>
    </citation>
    <scope>NUCLEOTIDE SEQUENCE [LARGE SCALE GENOMIC DNA]</scope>
    <source>
        <strain evidence="1">HYR1</strain>
    </source>
</reference>
<proteinExistence type="predicted"/>
<dbReference type="Proteomes" id="UP000276133">
    <property type="component" value="Unassembled WGS sequence"/>
</dbReference>
<name>A0A3M7PVT6_BRAPC</name>
<comment type="caution">
    <text evidence="1">The sequence shown here is derived from an EMBL/GenBank/DDBJ whole genome shotgun (WGS) entry which is preliminary data.</text>
</comment>
<protein>
    <submittedName>
        <fullName evidence="1">Uncharacterized protein</fullName>
    </submittedName>
</protein>
<keyword evidence="2" id="KW-1185">Reference proteome</keyword>
<evidence type="ECO:0000313" key="2">
    <source>
        <dbReference type="Proteomes" id="UP000276133"/>
    </source>
</evidence>
<organism evidence="1 2">
    <name type="scientific">Brachionus plicatilis</name>
    <name type="common">Marine rotifer</name>
    <name type="synonym">Brachionus muelleri</name>
    <dbReference type="NCBI Taxonomy" id="10195"/>
    <lineage>
        <taxon>Eukaryota</taxon>
        <taxon>Metazoa</taxon>
        <taxon>Spiralia</taxon>
        <taxon>Gnathifera</taxon>
        <taxon>Rotifera</taxon>
        <taxon>Eurotatoria</taxon>
        <taxon>Monogononta</taxon>
        <taxon>Pseudotrocha</taxon>
        <taxon>Ploima</taxon>
        <taxon>Brachionidae</taxon>
        <taxon>Brachionus</taxon>
    </lineage>
</organism>
<gene>
    <name evidence="1" type="ORF">BpHYR1_051667</name>
</gene>
<accession>A0A3M7PVT6</accession>
<dbReference type="EMBL" id="REGN01008548">
    <property type="protein sequence ID" value="RNA03302.1"/>
    <property type="molecule type" value="Genomic_DNA"/>
</dbReference>